<name>A0AAV7G537_DENCH</name>
<reference evidence="6 7" key="1">
    <citation type="journal article" date="2021" name="Hortic Res">
        <title>Chromosome-scale assembly of the Dendrobium chrysotoxum genome enhances the understanding of orchid evolution.</title>
        <authorList>
            <person name="Zhang Y."/>
            <person name="Zhang G.Q."/>
            <person name="Zhang D."/>
            <person name="Liu X.D."/>
            <person name="Xu X.Y."/>
            <person name="Sun W.H."/>
            <person name="Yu X."/>
            <person name="Zhu X."/>
            <person name="Wang Z.W."/>
            <person name="Zhao X."/>
            <person name="Zhong W.Y."/>
            <person name="Chen H."/>
            <person name="Yin W.L."/>
            <person name="Huang T."/>
            <person name="Niu S.C."/>
            <person name="Liu Z.J."/>
        </authorList>
    </citation>
    <scope>NUCLEOTIDE SEQUENCE [LARGE SCALE GENOMIC DNA]</scope>
    <source>
        <strain evidence="6">Lindl</strain>
    </source>
</reference>
<evidence type="ECO:0000256" key="1">
    <source>
        <dbReference type="ARBA" id="ARBA00004370"/>
    </source>
</evidence>
<keyword evidence="3" id="KW-0812">Transmembrane</keyword>
<dbReference type="GO" id="GO:0016020">
    <property type="term" value="C:membrane"/>
    <property type="evidence" value="ECO:0007669"/>
    <property type="project" value="UniProtKB-SubCell"/>
</dbReference>
<gene>
    <name evidence="6" type="ORF">IEQ34_018616</name>
</gene>
<comment type="similarity">
    <text evidence="2">Belongs to the tetraspanin (TM4SF) family.</text>
</comment>
<dbReference type="Proteomes" id="UP000775213">
    <property type="component" value="Unassembled WGS sequence"/>
</dbReference>
<dbReference type="InterPro" id="IPR044991">
    <property type="entry name" value="TET_plant"/>
</dbReference>
<evidence type="ECO:0000313" key="6">
    <source>
        <dbReference type="EMBL" id="KAH0451317.1"/>
    </source>
</evidence>
<dbReference type="EMBL" id="JAGFBR010000017">
    <property type="protein sequence ID" value="KAH0451317.1"/>
    <property type="molecule type" value="Genomic_DNA"/>
</dbReference>
<evidence type="ECO:0000256" key="4">
    <source>
        <dbReference type="ARBA" id="ARBA00022989"/>
    </source>
</evidence>
<keyword evidence="7" id="KW-1185">Reference proteome</keyword>
<organism evidence="6 7">
    <name type="scientific">Dendrobium chrysotoxum</name>
    <name type="common">Orchid</name>
    <dbReference type="NCBI Taxonomy" id="161865"/>
    <lineage>
        <taxon>Eukaryota</taxon>
        <taxon>Viridiplantae</taxon>
        <taxon>Streptophyta</taxon>
        <taxon>Embryophyta</taxon>
        <taxon>Tracheophyta</taxon>
        <taxon>Spermatophyta</taxon>
        <taxon>Magnoliopsida</taxon>
        <taxon>Liliopsida</taxon>
        <taxon>Asparagales</taxon>
        <taxon>Orchidaceae</taxon>
        <taxon>Epidendroideae</taxon>
        <taxon>Malaxideae</taxon>
        <taxon>Dendrobiinae</taxon>
        <taxon>Dendrobium</taxon>
    </lineage>
</organism>
<dbReference type="PANTHER" id="PTHR32191">
    <property type="entry name" value="TETRASPANIN-8-RELATED"/>
    <property type="match status" value="1"/>
</dbReference>
<evidence type="ECO:0000256" key="2">
    <source>
        <dbReference type="ARBA" id="ARBA00006840"/>
    </source>
</evidence>
<comment type="subcellular location">
    <subcellularLocation>
        <location evidence="1">Membrane</location>
    </subcellularLocation>
</comment>
<proteinExistence type="inferred from homology"/>
<dbReference type="AlphaFoldDB" id="A0AAV7G537"/>
<sequence length="103" mass="11795">MVPSSRAIVIPGLLSQRRCGYPAINASYYDLSYHPTSTSKDCKLYKNARNVKCYDCDSCKQGWCRAAHENRMESGCNLQCDFVCHFGKSTYFLIENLFQIYLS</sequence>
<keyword evidence="4" id="KW-1133">Transmembrane helix</keyword>
<keyword evidence="5" id="KW-0472">Membrane</keyword>
<protein>
    <submittedName>
        <fullName evidence="6">Uncharacterized protein</fullName>
    </submittedName>
</protein>
<evidence type="ECO:0000256" key="3">
    <source>
        <dbReference type="ARBA" id="ARBA00022692"/>
    </source>
</evidence>
<evidence type="ECO:0000256" key="5">
    <source>
        <dbReference type="ARBA" id="ARBA00023136"/>
    </source>
</evidence>
<dbReference type="GO" id="GO:0009734">
    <property type="term" value="P:auxin-activated signaling pathway"/>
    <property type="evidence" value="ECO:0007669"/>
    <property type="project" value="InterPro"/>
</dbReference>
<evidence type="ECO:0000313" key="7">
    <source>
        <dbReference type="Proteomes" id="UP000775213"/>
    </source>
</evidence>
<accession>A0AAV7G537</accession>
<comment type="caution">
    <text evidence="6">The sequence shown here is derived from an EMBL/GenBank/DDBJ whole genome shotgun (WGS) entry which is preliminary data.</text>
</comment>